<dbReference type="AlphaFoldDB" id="A0A0W8I254"/>
<keyword evidence="1" id="KW-0472">Membrane</keyword>
<evidence type="ECO:0000313" key="2">
    <source>
        <dbReference type="EMBL" id="KUG51816.1"/>
    </source>
</evidence>
<feature type="transmembrane region" description="Helical" evidence="1">
    <location>
        <begin position="17"/>
        <end position="39"/>
    </location>
</feature>
<dbReference type="Proteomes" id="UP000054837">
    <property type="component" value="Unassembled WGS sequence"/>
</dbReference>
<accession>A0A0W8I254</accession>
<dbReference type="EMBL" id="LQBL01000031">
    <property type="protein sequence ID" value="KUG51816.1"/>
    <property type="molecule type" value="Genomic_DNA"/>
</dbReference>
<evidence type="ECO:0000313" key="3">
    <source>
        <dbReference type="Proteomes" id="UP000054837"/>
    </source>
</evidence>
<dbReference type="STRING" id="767452.AVL62_07665"/>
<dbReference type="OrthoDB" id="5241887at2"/>
<name>A0A0W8I254_9MICO</name>
<evidence type="ECO:0008006" key="4">
    <source>
        <dbReference type="Google" id="ProtNLM"/>
    </source>
</evidence>
<sequence>MNDTTGEVDEGGRRTPWLLIGGGVAAAAVIGGGTAFALMMGGGGDRPDSVLPGEVAAYAQVDLDPSAGQKVAAVRFFQGLDSEMDERLSEGEWREWVWEQIEAEGEVPGDVSFEEDIEPWLGDRAGMVVMGAGEGEEPVVAVALQVKDGDAALAFLDEHVAESSEEVGYYLESDYVVFSEADTVEAVRSAAEAGTLADNENFTSDMEDLGEPGVMAMWADLAQTDEIDPAAYDPSLQMTQDQLGLGTERPEVAGRMAATVRLTPDAIEMHGISRDVTGMESLPAGGNADNLVTQLPADTAVAMSLEHGDEMVQSLWDLYSEDYAEELQQASDAAAQQGFSLPDDLKVLLGESMTLAVGPGIVDAVMGISQTDPSVPELPLVYRATTDTARAQEMLDDNGMGAGVLVVRDDDGTLSLGTDQSYVDAVAEGGGETLGESDLFTRAVADAGEAQSTFFVDVAPFEQYYLPEVTDENARTALEKLAAVGMSNVTEEGGDSRFTLRMVADQE</sequence>
<evidence type="ECO:0000256" key="1">
    <source>
        <dbReference type="SAM" id="Phobius"/>
    </source>
</evidence>
<keyword evidence="3" id="KW-1185">Reference proteome</keyword>
<protein>
    <recommendedName>
        <fullName evidence="4">DUF3352 domain-containing protein</fullName>
    </recommendedName>
</protein>
<keyword evidence="1" id="KW-0812">Transmembrane</keyword>
<gene>
    <name evidence="2" type="ORF">AVL62_07665</name>
</gene>
<keyword evidence="1" id="KW-1133">Transmembrane helix</keyword>
<proteinExistence type="predicted"/>
<comment type="caution">
    <text evidence="2">The sequence shown here is derived from an EMBL/GenBank/DDBJ whole genome shotgun (WGS) entry which is preliminary data.</text>
</comment>
<reference evidence="2 3" key="1">
    <citation type="submission" date="2015-12" db="EMBL/GenBank/DDBJ databases">
        <title>Serinicoccus chungangenesis strain CD08_5 genome sequencing and assembly.</title>
        <authorList>
            <person name="Chander A.M."/>
            <person name="Kaur G."/>
            <person name="Nair G.R."/>
            <person name="Dhawan D.K."/>
            <person name="Kochhar R.K."/>
            <person name="Mayilraj S."/>
            <person name="Bhadada S.K."/>
        </authorList>
    </citation>
    <scope>NUCLEOTIDE SEQUENCE [LARGE SCALE GENOMIC DNA]</scope>
    <source>
        <strain evidence="2 3">CD08_5</strain>
    </source>
</reference>
<organism evidence="2 3">
    <name type="scientific">Serinicoccus chungangensis</name>
    <dbReference type="NCBI Taxonomy" id="767452"/>
    <lineage>
        <taxon>Bacteria</taxon>
        <taxon>Bacillati</taxon>
        <taxon>Actinomycetota</taxon>
        <taxon>Actinomycetes</taxon>
        <taxon>Micrococcales</taxon>
        <taxon>Ornithinimicrobiaceae</taxon>
        <taxon>Serinicoccus</taxon>
    </lineage>
</organism>
<dbReference type="RefSeq" id="WP_058892111.1">
    <property type="nucleotide sequence ID" value="NZ_LQBL01000031.1"/>
</dbReference>